<name>A0A0V0XZB6_TRIPS</name>
<dbReference type="Proteomes" id="UP000054815">
    <property type="component" value="Unassembled WGS sequence"/>
</dbReference>
<evidence type="ECO:0008006" key="4">
    <source>
        <dbReference type="Google" id="ProtNLM"/>
    </source>
</evidence>
<accession>A0A0V0XZB6</accession>
<feature type="chain" id="PRO_5006872980" description="Secreted protein" evidence="1">
    <location>
        <begin position="25"/>
        <end position="193"/>
    </location>
</feature>
<evidence type="ECO:0000256" key="1">
    <source>
        <dbReference type="SAM" id="SignalP"/>
    </source>
</evidence>
<feature type="signal peptide" evidence="1">
    <location>
        <begin position="1"/>
        <end position="24"/>
    </location>
</feature>
<dbReference type="EMBL" id="JYDU01000092">
    <property type="protein sequence ID" value="KRX93287.1"/>
    <property type="molecule type" value="Genomic_DNA"/>
</dbReference>
<evidence type="ECO:0000313" key="3">
    <source>
        <dbReference type="Proteomes" id="UP000054815"/>
    </source>
</evidence>
<evidence type="ECO:0000313" key="2">
    <source>
        <dbReference type="EMBL" id="KRX93287.1"/>
    </source>
</evidence>
<gene>
    <name evidence="2" type="ORF">T4E_8004</name>
</gene>
<sequence length="193" mass="21411">MRGCESPLLCFLLIACHLWKMSHQVDCGTANFHSCVLAIHITFWDNQSTGGMWGGDATSSLLAYPITFWDRVRGGKCPLLCCLLIPSHFGKISQREECVLGFQLLHILSITSDFGTEMHQQECGAVNVHSCSFCLSHHILGKYVTSVKTPATIACFAHHADPILLLSISCPMENQRENRHSSTSHCSHRNKGQ</sequence>
<dbReference type="AlphaFoldDB" id="A0A0V0XZB6"/>
<keyword evidence="1" id="KW-0732">Signal</keyword>
<comment type="caution">
    <text evidence="2">The sequence shown here is derived from an EMBL/GenBank/DDBJ whole genome shotgun (WGS) entry which is preliminary data.</text>
</comment>
<organism evidence="2 3">
    <name type="scientific">Trichinella pseudospiralis</name>
    <name type="common">Parasitic roundworm</name>
    <dbReference type="NCBI Taxonomy" id="6337"/>
    <lineage>
        <taxon>Eukaryota</taxon>
        <taxon>Metazoa</taxon>
        <taxon>Ecdysozoa</taxon>
        <taxon>Nematoda</taxon>
        <taxon>Enoplea</taxon>
        <taxon>Dorylaimia</taxon>
        <taxon>Trichinellida</taxon>
        <taxon>Trichinellidae</taxon>
        <taxon>Trichinella</taxon>
    </lineage>
</organism>
<proteinExistence type="predicted"/>
<reference evidence="2 3" key="1">
    <citation type="submission" date="2015-01" db="EMBL/GenBank/DDBJ databases">
        <title>Evolution of Trichinella species and genotypes.</title>
        <authorList>
            <person name="Korhonen P.K."/>
            <person name="Edoardo P."/>
            <person name="Giuseppe L.R."/>
            <person name="Gasser R.B."/>
        </authorList>
    </citation>
    <scope>NUCLEOTIDE SEQUENCE [LARGE SCALE GENOMIC DNA]</scope>
    <source>
        <strain evidence="2">ISS141</strain>
    </source>
</reference>
<dbReference type="PROSITE" id="PS51257">
    <property type="entry name" value="PROKAR_LIPOPROTEIN"/>
    <property type="match status" value="1"/>
</dbReference>
<protein>
    <recommendedName>
        <fullName evidence="4">Secreted protein</fullName>
    </recommendedName>
</protein>